<evidence type="ECO:0000256" key="1">
    <source>
        <dbReference type="ARBA" id="ARBA00022679"/>
    </source>
</evidence>
<dbReference type="Pfam" id="PF02518">
    <property type="entry name" value="HATPase_c"/>
    <property type="match status" value="1"/>
</dbReference>
<dbReference type="Gene3D" id="3.30.565.10">
    <property type="entry name" value="Histidine kinase-like ATPase, C-terminal domain"/>
    <property type="match status" value="1"/>
</dbReference>
<feature type="domain" description="Histidine kinase/HSP90-like ATPase" evidence="5">
    <location>
        <begin position="367"/>
        <end position="465"/>
    </location>
</feature>
<dbReference type="GO" id="GO:0016301">
    <property type="term" value="F:kinase activity"/>
    <property type="evidence" value="ECO:0007669"/>
    <property type="project" value="UniProtKB-KW"/>
</dbReference>
<keyword evidence="4" id="KW-0812">Transmembrane</keyword>
<evidence type="ECO:0000256" key="2">
    <source>
        <dbReference type="ARBA" id="ARBA00022777"/>
    </source>
</evidence>
<evidence type="ECO:0000259" key="5">
    <source>
        <dbReference type="SMART" id="SM00387"/>
    </source>
</evidence>
<name>A0ABV7J0G4_9RHOB</name>
<dbReference type="CDD" id="cd16917">
    <property type="entry name" value="HATPase_UhpB-NarQ-NarX-like"/>
    <property type="match status" value="1"/>
</dbReference>
<dbReference type="SMART" id="SM00387">
    <property type="entry name" value="HATPase_c"/>
    <property type="match status" value="1"/>
</dbReference>
<protein>
    <submittedName>
        <fullName evidence="6">Sensor histidine kinase</fullName>
    </submittedName>
</protein>
<dbReference type="Pfam" id="PF07730">
    <property type="entry name" value="HisKA_3"/>
    <property type="match status" value="1"/>
</dbReference>
<dbReference type="SUPFAM" id="SSF55874">
    <property type="entry name" value="ATPase domain of HSP90 chaperone/DNA topoisomerase II/histidine kinase"/>
    <property type="match status" value="1"/>
</dbReference>
<dbReference type="EMBL" id="JBHRTO010000001">
    <property type="protein sequence ID" value="MFC3181121.1"/>
    <property type="molecule type" value="Genomic_DNA"/>
</dbReference>
<evidence type="ECO:0000256" key="3">
    <source>
        <dbReference type="ARBA" id="ARBA00023012"/>
    </source>
</evidence>
<reference evidence="7" key="1">
    <citation type="journal article" date="2019" name="Int. J. Syst. Evol. Microbiol.">
        <title>The Global Catalogue of Microorganisms (GCM) 10K type strain sequencing project: providing services to taxonomists for standard genome sequencing and annotation.</title>
        <authorList>
            <consortium name="The Broad Institute Genomics Platform"/>
            <consortium name="The Broad Institute Genome Sequencing Center for Infectious Disease"/>
            <person name="Wu L."/>
            <person name="Ma J."/>
        </authorList>
    </citation>
    <scope>NUCLEOTIDE SEQUENCE [LARGE SCALE GENOMIC DNA]</scope>
    <source>
        <strain evidence="7">KCTC 52039</strain>
    </source>
</reference>
<evidence type="ECO:0000313" key="6">
    <source>
        <dbReference type="EMBL" id="MFC3181121.1"/>
    </source>
</evidence>
<proteinExistence type="predicted"/>
<dbReference type="RefSeq" id="WP_380072732.1">
    <property type="nucleotide sequence ID" value="NZ_JBHRTO010000001.1"/>
</dbReference>
<dbReference type="PANTHER" id="PTHR24421">
    <property type="entry name" value="NITRATE/NITRITE SENSOR PROTEIN NARX-RELATED"/>
    <property type="match status" value="1"/>
</dbReference>
<keyword evidence="4" id="KW-0472">Membrane</keyword>
<gene>
    <name evidence="6" type="ORF">ACFOGH_08995</name>
</gene>
<organism evidence="6 7">
    <name type="scientific">Cypionkella sinensis</name>
    <dbReference type="NCBI Taxonomy" id="1756043"/>
    <lineage>
        <taxon>Bacteria</taxon>
        <taxon>Pseudomonadati</taxon>
        <taxon>Pseudomonadota</taxon>
        <taxon>Alphaproteobacteria</taxon>
        <taxon>Rhodobacterales</taxon>
        <taxon>Paracoccaceae</taxon>
        <taxon>Cypionkella</taxon>
    </lineage>
</organism>
<dbReference type="InterPro" id="IPR036890">
    <property type="entry name" value="HATPase_C_sf"/>
</dbReference>
<evidence type="ECO:0000313" key="7">
    <source>
        <dbReference type="Proteomes" id="UP001595547"/>
    </source>
</evidence>
<feature type="transmembrane region" description="Helical" evidence="4">
    <location>
        <begin position="204"/>
        <end position="225"/>
    </location>
</feature>
<keyword evidence="3" id="KW-0902">Two-component regulatory system</keyword>
<keyword evidence="4" id="KW-1133">Transmembrane helix</keyword>
<keyword evidence="2 6" id="KW-0418">Kinase</keyword>
<evidence type="ECO:0000256" key="4">
    <source>
        <dbReference type="SAM" id="Phobius"/>
    </source>
</evidence>
<dbReference type="InterPro" id="IPR050482">
    <property type="entry name" value="Sensor_HK_TwoCompSys"/>
</dbReference>
<accession>A0ABV7J0G4</accession>
<dbReference type="Proteomes" id="UP001595547">
    <property type="component" value="Unassembled WGS sequence"/>
</dbReference>
<dbReference type="InterPro" id="IPR003594">
    <property type="entry name" value="HATPase_dom"/>
</dbReference>
<keyword evidence="7" id="KW-1185">Reference proteome</keyword>
<dbReference type="InterPro" id="IPR011712">
    <property type="entry name" value="Sig_transdc_His_kin_sub3_dim/P"/>
</dbReference>
<keyword evidence="1" id="KW-0808">Transferase</keyword>
<comment type="caution">
    <text evidence="6">The sequence shown here is derived from an EMBL/GenBank/DDBJ whole genome shotgun (WGS) entry which is preliminary data.</text>
</comment>
<sequence>MRLRIITGVRMAFLDFSAWSRLSLVQQFAWAGGVVMLLAAGVGGKVVSDRIEEVVVRNTANATALYMESFIAPLTQDLAQRADLSEDSRLQIGALLAETALGKRVVSFKIWREGGLVVDASNLETVGHSFPPTENLKKAWAGEVRADFNDTKDEEDEAEHALGIPLLEIYSPIREIKSGKVIAVAEFYEVATQLKQDLIRARTMGWLTVAGAMALIAAAMFAVVLRGSRTIDRQVRALQDMAAGNLALRLRVQGAAARFASVNDQALRRIGADLHDGPAQLMGFAALRLDALQGQVSGRAAEDLSAVQRAVKDSILEIRSIARGLSLPDIEQKSLEDILRGVAEAHTARTGAAVALHLQPVSALPAAVKICCYRFVQEGLNNAWHHAEGQGQEVRLRLHGDLLEVRVLDRGAGFAEPPVDVLRADGGLGLAGLADRVESLGGQISFANRSDGPGAELRMELDLREAI</sequence>